<dbReference type="SUPFAM" id="SSF52540">
    <property type="entry name" value="P-loop containing nucleoside triphosphate hydrolases"/>
    <property type="match status" value="1"/>
</dbReference>
<keyword evidence="1" id="KW-0813">Transport</keyword>
<dbReference type="RefSeq" id="WP_069186827.1">
    <property type="nucleotide sequence ID" value="NZ_FLYE01000011.1"/>
</dbReference>
<dbReference type="STRING" id="1867952.MTBPR1_190022"/>
<dbReference type="InterPro" id="IPR008995">
    <property type="entry name" value="Mo/tungstate-bd_C_term_dom"/>
</dbReference>
<evidence type="ECO:0000256" key="8">
    <source>
        <dbReference type="ARBA" id="ARBA00023136"/>
    </source>
</evidence>
<dbReference type="CDD" id="cd03259">
    <property type="entry name" value="ABC_Carb_Solutes_like"/>
    <property type="match status" value="1"/>
</dbReference>
<evidence type="ECO:0000256" key="1">
    <source>
        <dbReference type="ARBA" id="ARBA00022448"/>
    </source>
</evidence>
<dbReference type="InterPro" id="IPR003593">
    <property type="entry name" value="AAA+_ATPase"/>
</dbReference>
<keyword evidence="8" id="KW-0472">Membrane</keyword>
<keyword evidence="2" id="KW-1003">Cell membrane</keyword>
<keyword evidence="3" id="KW-0410">Iron transport</keyword>
<dbReference type="PROSITE" id="PS50893">
    <property type="entry name" value="ABC_TRANSPORTER_2"/>
    <property type="match status" value="1"/>
</dbReference>
<dbReference type="GO" id="GO:0016887">
    <property type="term" value="F:ATP hydrolysis activity"/>
    <property type="evidence" value="ECO:0007669"/>
    <property type="project" value="InterPro"/>
</dbReference>
<dbReference type="FunFam" id="3.40.50.300:FF:000425">
    <property type="entry name" value="Probable ABC transporter, ATP-binding subunit"/>
    <property type="match status" value="1"/>
</dbReference>
<organism evidence="10 11">
    <name type="scientific">Candidatus Terasakiella magnetica</name>
    <dbReference type="NCBI Taxonomy" id="1867952"/>
    <lineage>
        <taxon>Bacteria</taxon>
        <taxon>Pseudomonadati</taxon>
        <taxon>Pseudomonadota</taxon>
        <taxon>Alphaproteobacteria</taxon>
        <taxon>Rhodospirillales</taxon>
        <taxon>Terasakiellaceae</taxon>
        <taxon>Terasakiella</taxon>
    </lineage>
</organism>
<dbReference type="OrthoDB" id="9802264at2"/>
<dbReference type="SMART" id="SM00382">
    <property type="entry name" value="AAA"/>
    <property type="match status" value="1"/>
</dbReference>
<dbReference type="InterPro" id="IPR017871">
    <property type="entry name" value="ABC_transporter-like_CS"/>
</dbReference>
<dbReference type="InterPro" id="IPR050093">
    <property type="entry name" value="ABC_SmlMolc_Importer"/>
</dbReference>
<dbReference type="Pfam" id="PF00005">
    <property type="entry name" value="ABC_tran"/>
    <property type="match status" value="1"/>
</dbReference>
<dbReference type="Gene3D" id="2.40.50.100">
    <property type="match status" value="1"/>
</dbReference>
<dbReference type="InterPro" id="IPR003439">
    <property type="entry name" value="ABC_transporter-like_ATP-bd"/>
</dbReference>
<dbReference type="GO" id="GO:0015408">
    <property type="term" value="F:ABC-type ferric iron transporter activity"/>
    <property type="evidence" value="ECO:0007669"/>
    <property type="project" value="InterPro"/>
</dbReference>
<evidence type="ECO:0000256" key="5">
    <source>
        <dbReference type="ARBA" id="ARBA00022840"/>
    </source>
</evidence>
<reference evidence="10 11" key="1">
    <citation type="submission" date="2016-07" db="EMBL/GenBank/DDBJ databases">
        <authorList>
            <person name="Lefevre C.T."/>
        </authorList>
    </citation>
    <scope>NUCLEOTIDE SEQUENCE [LARGE SCALE GENOMIC DNA]</scope>
    <source>
        <strain evidence="10">PR1</strain>
    </source>
</reference>
<dbReference type="PANTHER" id="PTHR42781">
    <property type="entry name" value="SPERMIDINE/PUTRESCINE IMPORT ATP-BINDING PROTEIN POTA"/>
    <property type="match status" value="1"/>
</dbReference>
<dbReference type="Proteomes" id="UP000231658">
    <property type="component" value="Unassembled WGS sequence"/>
</dbReference>
<evidence type="ECO:0000256" key="3">
    <source>
        <dbReference type="ARBA" id="ARBA00022496"/>
    </source>
</evidence>
<keyword evidence="5 10" id="KW-0067">ATP-binding</keyword>
<evidence type="ECO:0000313" key="10">
    <source>
        <dbReference type="EMBL" id="SCA56144.1"/>
    </source>
</evidence>
<proteinExistence type="predicted"/>
<protein>
    <submittedName>
        <fullName evidence="10">Putative spermidine/putrescine ABC transporter,(ATP-binding protein)</fullName>
    </submittedName>
</protein>
<accession>A0A1C3RG03</accession>
<dbReference type="InterPro" id="IPR027417">
    <property type="entry name" value="P-loop_NTPase"/>
</dbReference>
<evidence type="ECO:0000256" key="6">
    <source>
        <dbReference type="ARBA" id="ARBA00023004"/>
    </source>
</evidence>
<dbReference type="Gene3D" id="3.40.50.300">
    <property type="entry name" value="P-loop containing nucleotide triphosphate hydrolases"/>
    <property type="match status" value="1"/>
</dbReference>
<dbReference type="InterPro" id="IPR015853">
    <property type="entry name" value="ABC_transpr_FbpC"/>
</dbReference>
<dbReference type="AlphaFoldDB" id="A0A1C3RG03"/>
<evidence type="ECO:0000256" key="7">
    <source>
        <dbReference type="ARBA" id="ARBA00023065"/>
    </source>
</evidence>
<keyword evidence="11" id="KW-1185">Reference proteome</keyword>
<dbReference type="GO" id="GO:0015697">
    <property type="term" value="P:quaternary ammonium group transport"/>
    <property type="evidence" value="ECO:0007669"/>
    <property type="project" value="UniProtKB-ARBA"/>
</dbReference>
<keyword evidence="6" id="KW-0408">Iron</keyword>
<evidence type="ECO:0000256" key="4">
    <source>
        <dbReference type="ARBA" id="ARBA00022741"/>
    </source>
</evidence>
<feature type="domain" description="ABC transporter" evidence="9">
    <location>
        <begin position="4"/>
        <end position="237"/>
    </location>
</feature>
<dbReference type="GO" id="GO:0016020">
    <property type="term" value="C:membrane"/>
    <property type="evidence" value="ECO:0007669"/>
    <property type="project" value="InterPro"/>
</dbReference>
<evidence type="ECO:0000313" key="11">
    <source>
        <dbReference type="Proteomes" id="UP000231658"/>
    </source>
</evidence>
<evidence type="ECO:0000259" key="9">
    <source>
        <dbReference type="PROSITE" id="PS50893"/>
    </source>
</evidence>
<dbReference type="GO" id="GO:0005524">
    <property type="term" value="F:ATP binding"/>
    <property type="evidence" value="ECO:0007669"/>
    <property type="project" value="UniProtKB-KW"/>
</dbReference>
<dbReference type="PANTHER" id="PTHR42781:SF4">
    <property type="entry name" value="SPERMIDINE_PUTRESCINE IMPORT ATP-BINDING PROTEIN POTA"/>
    <property type="match status" value="1"/>
</dbReference>
<keyword evidence="4" id="KW-0547">Nucleotide-binding</keyword>
<dbReference type="PROSITE" id="PS00211">
    <property type="entry name" value="ABC_TRANSPORTER_1"/>
    <property type="match status" value="1"/>
</dbReference>
<name>A0A1C3RG03_9PROT</name>
<dbReference type="SUPFAM" id="SSF50331">
    <property type="entry name" value="MOP-like"/>
    <property type="match status" value="1"/>
</dbReference>
<evidence type="ECO:0000256" key="2">
    <source>
        <dbReference type="ARBA" id="ARBA00022475"/>
    </source>
</evidence>
<sequence length="370" mass="40521">MQGLHIYGVTHSYGSNKVLNGASLTIPAGELVCLLGPSGCGKSTILRLAGGLETLQEGNIVIDGETVANSDMCLPPEKRKIGLMFQDYALFPHLDIMANVTFGLHGMDKKKAQARALDMLDQVGMTAYAEAFPHMLSGGQQQRIALARALAPEPKLLLLDEPFSGLDTNMREKIRQETLSVLRDAGVATLMVTHDPEEAMYMADRIKILGRGGKILQAGSPNEIYYNPADEFVANLFGMMNRIEGVVENGYVDTPLGKVECKKIADGELVQVLVRPEGILFDTKQSENAVKVDVVSNHLLGHSSIVRMRVPDGSDRGLMMDGRVHREFTPELDKETWARIDPVNAFIFPLKSKEQNNNQPQAEIKPVAAQ</sequence>
<dbReference type="EMBL" id="FLYE01000011">
    <property type="protein sequence ID" value="SCA56144.1"/>
    <property type="molecule type" value="Genomic_DNA"/>
</dbReference>
<keyword evidence="7" id="KW-0406">Ion transport</keyword>
<gene>
    <name evidence="10" type="ORF">MTBPR1_190022</name>
</gene>